<evidence type="ECO:0000313" key="15">
    <source>
        <dbReference type="Proteomes" id="UP001500456"/>
    </source>
</evidence>
<dbReference type="Pfam" id="PF23539">
    <property type="entry name" value="DUF7134"/>
    <property type="match status" value="1"/>
</dbReference>
<sequence>MVVRTAVTAPDGNAHTMIDNLQRLPSARPHAVDAGLAAALFACSLPGSLVTLPGHDPGIPWWPGVLLTGVACAALLWRRCRPRTTTAVTIVCATAVAALGYILTVLLLGPLMVALHSLAVRTDRRTANTFAGTGIALLVGASLLVGPGNEPLVLKLLGPTAWLLLPTSLGTVTRLRGAYLEAVQARAEHAERTREEEARRRVTEERMRIARDLHDVVAHHLVLANLQAGAVARMLPARPDEAERIVRDLSGTTSSALRELKSTVGLLRHQVDTPIPSNEAEDRAAHPADGQDGTTYSPGAGDRTTHSPGAGDRTAHSPGAGDRTAHSPGAGDRTTHSPGAGDRTAQPSGAGDPAADPSDADRPPAPTPGLAQLPDLASSFQHAGLAVSLATDGDPRPLSAGAALTAYRIVQEALTNVTKHAVTGSAEVRLAYTHDRLVVTVVNADAVRRSDSSSPGGGGYGLMGMRERAHSVGGRIRMGHRPQGGFEVVAELPVQPYRLEEPAAT</sequence>
<keyword evidence="10" id="KW-0812">Transmembrane</keyword>
<keyword evidence="15" id="KW-1185">Reference proteome</keyword>
<dbReference type="InterPro" id="IPR055558">
    <property type="entry name" value="DUF7134"/>
</dbReference>
<dbReference type="CDD" id="cd16917">
    <property type="entry name" value="HATPase_UhpB-NarQ-NarX-like"/>
    <property type="match status" value="1"/>
</dbReference>
<feature type="domain" description="Signal transduction histidine kinase subgroup 3 dimerisation and phosphoacceptor" evidence="12">
    <location>
        <begin position="205"/>
        <end position="270"/>
    </location>
</feature>
<feature type="domain" description="DUF7134" evidence="13">
    <location>
        <begin position="26"/>
        <end position="141"/>
    </location>
</feature>
<comment type="caution">
    <text evidence="14">The sequence shown here is derived from an EMBL/GenBank/DDBJ whole genome shotgun (WGS) entry which is preliminary data.</text>
</comment>
<dbReference type="InterPro" id="IPR050482">
    <property type="entry name" value="Sensor_HK_TwoCompSys"/>
</dbReference>
<feature type="region of interest" description="Disordered" evidence="9">
    <location>
        <begin position="268"/>
        <end position="373"/>
    </location>
</feature>
<keyword evidence="10" id="KW-1133">Transmembrane helix</keyword>
<keyword evidence="8" id="KW-0902">Two-component regulatory system</keyword>
<keyword evidence="3" id="KW-0597">Phosphoprotein</keyword>
<evidence type="ECO:0000256" key="6">
    <source>
        <dbReference type="ARBA" id="ARBA00022777"/>
    </source>
</evidence>
<name>A0ABP7TC10_9ACTN</name>
<dbReference type="Pfam" id="PF02518">
    <property type="entry name" value="HATPase_c"/>
    <property type="match status" value="1"/>
</dbReference>
<dbReference type="Proteomes" id="UP001500456">
    <property type="component" value="Unassembled WGS sequence"/>
</dbReference>
<feature type="transmembrane region" description="Helical" evidence="10">
    <location>
        <begin position="89"/>
        <end position="115"/>
    </location>
</feature>
<protein>
    <recommendedName>
        <fullName evidence="2">histidine kinase</fullName>
        <ecNumber evidence="2">2.7.13.3</ecNumber>
    </recommendedName>
</protein>
<evidence type="ECO:0000256" key="2">
    <source>
        <dbReference type="ARBA" id="ARBA00012438"/>
    </source>
</evidence>
<keyword evidence="4" id="KW-0808">Transferase</keyword>
<evidence type="ECO:0000259" key="11">
    <source>
        <dbReference type="Pfam" id="PF02518"/>
    </source>
</evidence>
<gene>
    <name evidence="14" type="ORF">GCM10022232_81720</name>
</gene>
<feature type="transmembrane region" description="Helical" evidence="10">
    <location>
        <begin position="59"/>
        <end position="77"/>
    </location>
</feature>
<evidence type="ECO:0000313" key="14">
    <source>
        <dbReference type="EMBL" id="GAA4024081.1"/>
    </source>
</evidence>
<evidence type="ECO:0000256" key="10">
    <source>
        <dbReference type="SAM" id="Phobius"/>
    </source>
</evidence>
<organism evidence="14 15">
    <name type="scientific">Streptomyces plumbiresistens</name>
    <dbReference type="NCBI Taxonomy" id="511811"/>
    <lineage>
        <taxon>Bacteria</taxon>
        <taxon>Bacillati</taxon>
        <taxon>Actinomycetota</taxon>
        <taxon>Actinomycetes</taxon>
        <taxon>Kitasatosporales</taxon>
        <taxon>Streptomycetaceae</taxon>
        <taxon>Streptomyces</taxon>
    </lineage>
</organism>
<accession>A0ABP7TC10</accession>
<evidence type="ECO:0000259" key="12">
    <source>
        <dbReference type="Pfam" id="PF07730"/>
    </source>
</evidence>
<evidence type="ECO:0000256" key="5">
    <source>
        <dbReference type="ARBA" id="ARBA00022741"/>
    </source>
</evidence>
<keyword evidence="10" id="KW-0472">Membrane</keyword>
<feature type="domain" description="Histidine kinase/HSP90-like ATPase" evidence="11">
    <location>
        <begin position="404"/>
        <end position="495"/>
    </location>
</feature>
<reference evidence="15" key="1">
    <citation type="journal article" date="2019" name="Int. J. Syst. Evol. Microbiol.">
        <title>The Global Catalogue of Microorganisms (GCM) 10K type strain sequencing project: providing services to taxonomists for standard genome sequencing and annotation.</title>
        <authorList>
            <consortium name="The Broad Institute Genomics Platform"/>
            <consortium name="The Broad Institute Genome Sequencing Center for Infectious Disease"/>
            <person name="Wu L."/>
            <person name="Ma J."/>
        </authorList>
    </citation>
    <scope>NUCLEOTIDE SEQUENCE [LARGE SCALE GENOMIC DNA]</scope>
    <source>
        <strain evidence="15">JCM 16924</strain>
    </source>
</reference>
<keyword evidence="7" id="KW-0067">ATP-binding</keyword>
<evidence type="ECO:0000256" key="7">
    <source>
        <dbReference type="ARBA" id="ARBA00022840"/>
    </source>
</evidence>
<dbReference type="InterPro" id="IPR011712">
    <property type="entry name" value="Sig_transdc_His_kin_sub3_dim/P"/>
</dbReference>
<dbReference type="Gene3D" id="3.30.565.10">
    <property type="entry name" value="Histidine kinase-like ATPase, C-terminal domain"/>
    <property type="match status" value="1"/>
</dbReference>
<evidence type="ECO:0000256" key="8">
    <source>
        <dbReference type="ARBA" id="ARBA00023012"/>
    </source>
</evidence>
<evidence type="ECO:0000256" key="3">
    <source>
        <dbReference type="ARBA" id="ARBA00022553"/>
    </source>
</evidence>
<proteinExistence type="predicted"/>
<dbReference type="InterPro" id="IPR036890">
    <property type="entry name" value="HATPase_C_sf"/>
</dbReference>
<keyword evidence="5" id="KW-0547">Nucleotide-binding</keyword>
<feature type="compositionally biased region" description="Low complexity" evidence="9">
    <location>
        <begin position="345"/>
        <end position="357"/>
    </location>
</feature>
<dbReference type="Pfam" id="PF07730">
    <property type="entry name" value="HisKA_3"/>
    <property type="match status" value="1"/>
</dbReference>
<dbReference type="Gene3D" id="1.20.5.1930">
    <property type="match status" value="1"/>
</dbReference>
<evidence type="ECO:0000256" key="4">
    <source>
        <dbReference type="ARBA" id="ARBA00022679"/>
    </source>
</evidence>
<dbReference type="InterPro" id="IPR003594">
    <property type="entry name" value="HATPase_dom"/>
</dbReference>
<keyword evidence="6" id="KW-0418">Kinase</keyword>
<evidence type="ECO:0000256" key="9">
    <source>
        <dbReference type="SAM" id="MobiDB-lite"/>
    </source>
</evidence>
<dbReference type="EMBL" id="BAAAZX010000035">
    <property type="protein sequence ID" value="GAA4024081.1"/>
    <property type="molecule type" value="Genomic_DNA"/>
</dbReference>
<dbReference type="PANTHER" id="PTHR24421:SF10">
    <property type="entry name" value="NITRATE_NITRITE SENSOR PROTEIN NARQ"/>
    <property type="match status" value="1"/>
</dbReference>
<dbReference type="SUPFAM" id="SSF55874">
    <property type="entry name" value="ATPase domain of HSP90 chaperone/DNA topoisomerase II/histidine kinase"/>
    <property type="match status" value="1"/>
</dbReference>
<evidence type="ECO:0000259" key="13">
    <source>
        <dbReference type="Pfam" id="PF23539"/>
    </source>
</evidence>
<dbReference type="EC" id="2.7.13.3" evidence="2"/>
<comment type="catalytic activity">
    <reaction evidence="1">
        <text>ATP + protein L-histidine = ADP + protein N-phospho-L-histidine.</text>
        <dbReference type="EC" id="2.7.13.3"/>
    </reaction>
</comment>
<dbReference type="PANTHER" id="PTHR24421">
    <property type="entry name" value="NITRATE/NITRITE SENSOR PROTEIN NARX-RELATED"/>
    <property type="match status" value="1"/>
</dbReference>
<evidence type="ECO:0000256" key="1">
    <source>
        <dbReference type="ARBA" id="ARBA00000085"/>
    </source>
</evidence>